<dbReference type="InterPro" id="IPR020084">
    <property type="entry name" value="NUDIX_hydrolase_CS"/>
</dbReference>
<gene>
    <name evidence="19" type="ORF">GNQ48_11195</name>
</gene>
<keyword evidence="8 18" id="KW-0460">Magnesium</keyword>
<dbReference type="InterPro" id="IPR022998">
    <property type="entry name" value="ThiamineP_synth_TenI"/>
</dbReference>
<evidence type="ECO:0000256" key="11">
    <source>
        <dbReference type="ARBA" id="ARBA00036904"/>
    </source>
</evidence>
<reference evidence="19 20" key="1">
    <citation type="submission" date="2019-11" db="EMBL/GenBank/DDBJ databases">
        <title>Genomes of ocular Pseudomonas aeruginosa isolates.</title>
        <authorList>
            <person name="Khan M."/>
            <person name="Rice S.A."/>
            <person name="Willcox M.D.P."/>
            <person name="Stapleton F."/>
        </authorList>
    </citation>
    <scope>NUCLEOTIDE SEQUENCE [LARGE SCALE GENOMIC DNA]</scope>
    <source>
        <strain evidence="19 20">PA221</strain>
    </source>
</reference>
<dbReference type="NCBIfam" id="TIGR00586">
    <property type="entry name" value="mutt"/>
    <property type="match status" value="1"/>
</dbReference>
<evidence type="ECO:0000256" key="9">
    <source>
        <dbReference type="ARBA" id="ARBA00023204"/>
    </source>
</evidence>
<sequence length="315" mass="34069">MKRVHVAAAVIRGSDGRVLIARRPEDKHQGGLWEFPGGKVEDGEPVRAALARELEEELGIRVERARPLIQVRHDYADKHVLLDVWEVDGFSGEAHGVEGQPLAWVEPRELADYEFPAANAPIVQAARLPAHYLITPDGLEPGELISGVRKAVEAGIRLIQLRAPNMFSPEYRDLAIDIQGLCAGKAQLMLKGPLEWLGDFPAAGWHLTSAQLRKYASAGRPFPEGRLLAASCHDAEELALAASMGVEFVTLSPVQPTESHPGEPALGWDKAAELIAGFNQPVYLLGGVGPQQAEQAWEHGAQGVAGIRAFWPGGL</sequence>
<dbReference type="FunFam" id="3.90.79.10:FF:000014">
    <property type="entry name" value="8-oxo-dGTP diphosphatase MutT"/>
    <property type="match status" value="1"/>
</dbReference>
<evidence type="ECO:0000256" key="17">
    <source>
        <dbReference type="PIRSR" id="PIRSR603561-1"/>
    </source>
</evidence>
<evidence type="ECO:0000256" key="6">
    <source>
        <dbReference type="ARBA" id="ARBA00022763"/>
    </source>
</evidence>
<dbReference type="PROSITE" id="PS00893">
    <property type="entry name" value="NUDIX_BOX"/>
    <property type="match status" value="1"/>
</dbReference>
<protein>
    <recommendedName>
        <fullName evidence="13">8-oxo-dGTP diphosphatase</fullName>
        <ecNumber evidence="12">3.6.1.55</ecNumber>
    </recommendedName>
    <alternativeName>
        <fullName evidence="16">7,8-dihydro-8-oxoguanine-triphosphatase</fullName>
    </alternativeName>
    <alternativeName>
        <fullName evidence="15">Mutator protein MutT</fullName>
    </alternativeName>
    <alternativeName>
        <fullName evidence="14">dGTP pyrophosphohydrolase</fullName>
    </alternativeName>
</protein>
<evidence type="ECO:0000313" key="19">
    <source>
        <dbReference type="EMBL" id="MUI35575.1"/>
    </source>
</evidence>
<dbReference type="PANTHER" id="PTHR47707">
    <property type="entry name" value="8-OXO-DGTP DIPHOSPHATASE"/>
    <property type="match status" value="1"/>
</dbReference>
<evidence type="ECO:0000256" key="8">
    <source>
        <dbReference type="ARBA" id="ARBA00022842"/>
    </source>
</evidence>
<dbReference type="InterPro" id="IPR047127">
    <property type="entry name" value="MutT-like"/>
</dbReference>
<organism evidence="19 20">
    <name type="scientific">Pseudomonas aeruginosa</name>
    <dbReference type="NCBI Taxonomy" id="287"/>
    <lineage>
        <taxon>Bacteria</taxon>
        <taxon>Pseudomonadati</taxon>
        <taxon>Pseudomonadota</taxon>
        <taxon>Gammaproteobacteria</taxon>
        <taxon>Pseudomonadales</taxon>
        <taxon>Pseudomonadaceae</taxon>
        <taxon>Pseudomonas</taxon>
    </lineage>
</organism>
<feature type="binding site" evidence="17">
    <location>
        <begin position="34"/>
        <end position="37"/>
    </location>
    <ligand>
        <name>8-oxo-dGTP</name>
        <dbReference type="ChEBI" id="CHEBI:77896"/>
    </ligand>
</feature>
<comment type="caution">
    <text evidence="19">The sequence shown here is derived from an EMBL/GenBank/DDBJ whole genome shotgun (WGS) entry which is preliminary data.</text>
</comment>
<dbReference type="InterPro" id="IPR013785">
    <property type="entry name" value="Aldolase_TIM"/>
</dbReference>
<evidence type="ECO:0000256" key="3">
    <source>
        <dbReference type="ARBA" id="ARBA00022457"/>
    </source>
</evidence>
<keyword evidence="7 19" id="KW-0378">Hydrolase</keyword>
<keyword evidence="5 18" id="KW-0479">Metal-binding</keyword>
<dbReference type="PRINTS" id="PR00502">
    <property type="entry name" value="NUDIXFAMILY"/>
</dbReference>
<dbReference type="GO" id="GO:0046872">
    <property type="term" value="F:metal ion binding"/>
    <property type="evidence" value="ECO:0007669"/>
    <property type="project" value="UniProtKB-KW"/>
</dbReference>
<dbReference type="NCBIfam" id="NF006530">
    <property type="entry name" value="PRK08999.1"/>
    <property type="match status" value="1"/>
</dbReference>
<feature type="binding site" evidence="17">
    <location>
        <position position="23"/>
    </location>
    <ligand>
        <name>8-oxo-dGTP</name>
        <dbReference type="ChEBI" id="CHEBI:77896"/>
    </ligand>
</feature>
<evidence type="ECO:0000256" key="1">
    <source>
        <dbReference type="ARBA" id="ARBA00001946"/>
    </source>
</evidence>
<dbReference type="GO" id="GO:0044716">
    <property type="term" value="F:8-oxo-GDP phosphatase activity"/>
    <property type="evidence" value="ECO:0007669"/>
    <property type="project" value="TreeGrafter"/>
</dbReference>
<dbReference type="CDD" id="cd00564">
    <property type="entry name" value="TMP_TenI"/>
    <property type="match status" value="1"/>
</dbReference>
<dbReference type="Gene3D" id="3.20.20.70">
    <property type="entry name" value="Aldolase class I"/>
    <property type="match status" value="1"/>
</dbReference>
<evidence type="ECO:0000256" key="13">
    <source>
        <dbReference type="ARBA" id="ARBA00040794"/>
    </source>
</evidence>
<dbReference type="SUPFAM" id="SSF55811">
    <property type="entry name" value="Nudix"/>
    <property type="match status" value="1"/>
</dbReference>
<dbReference type="CDD" id="cd03425">
    <property type="entry name" value="NUDIX_MutT_NudA_like"/>
    <property type="match status" value="1"/>
</dbReference>
<keyword evidence="9" id="KW-0234">DNA repair</keyword>
<feature type="binding site" evidence="17">
    <location>
        <position position="119"/>
    </location>
    <ligand>
        <name>8-oxo-dGTP</name>
        <dbReference type="ChEBI" id="CHEBI:77896"/>
    </ligand>
</feature>
<dbReference type="SUPFAM" id="SSF51391">
    <property type="entry name" value="Thiamin phosphate synthase"/>
    <property type="match status" value="1"/>
</dbReference>
<dbReference type="GO" id="GO:0008413">
    <property type="term" value="F:8-oxo-7,8-dihydroguanosine triphosphate pyrophosphatase activity"/>
    <property type="evidence" value="ECO:0007669"/>
    <property type="project" value="InterPro"/>
</dbReference>
<comment type="catalytic activity">
    <reaction evidence="10">
        <text>8-oxo-dGTP + H2O = 8-oxo-dGMP + diphosphate + H(+)</text>
        <dbReference type="Rhea" id="RHEA:31575"/>
        <dbReference type="ChEBI" id="CHEBI:15377"/>
        <dbReference type="ChEBI" id="CHEBI:15378"/>
        <dbReference type="ChEBI" id="CHEBI:33019"/>
        <dbReference type="ChEBI" id="CHEBI:63224"/>
        <dbReference type="ChEBI" id="CHEBI:77896"/>
        <dbReference type="EC" id="3.6.1.55"/>
    </reaction>
</comment>
<accession>A0A0C6FGT7</accession>
<dbReference type="InterPro" id="IPR003561">
    <property type="entry name" value="Mutator_MutT"/>
</dbReference>
<evidence type="ECO:0000256" key="10">
    <source>
        <dbReference type="ARBA" id="ARBA00035861"/>
    </source>
</evidence>
<dbReference type="Pfam" id="PF14815">
    <property type="entry name" value="NUDIX_4"/>
    <property type="match status" value="1"/>
</dbReference>
<comment type="similarity">
    <text evidence="2">Belongs to the Nudix hydrolase family.</text>
</comment>
<feature type="binding site" evidence="17">
    <location>
        <position position="28"/>
    </location>
    <ligand>
        <name>8-oxo-dGTP</name>
        <dbReference type="ChEBI" id="CHEBI:77896"/>
    </ligand>
</feature>
<dbReference type="EMBL" id="WOAD01000007">
    <property type="protein sequence ID" value="MUI35575.1"/>
    <property type="molecule type" value="Genomic_DNA"/>
</dbReference>
<feature type="binding site" evidence="18">
    <location>
        <position position="57"/>
    </location>
    <ligand>
        <name>Mg(2+)</name>
        <dbReference type="ChEBI" id="CHEBI:18420"/>
    </ligand>
</feature>
<evidence type="ECO:0000256" key="4">
    <source>
        <dbReference type="ARBA" id="ARBA00022705"/>
    </source>
</evidence>
<evidence type="ECO:0000256" key="14">
    <source>
        <dbReference type="ARBA" id="ARBA00041592"/>
    </source>
</evidence>
<dbReference type="GO" id="GO:0006260">
    <property type="term" value="P:DNA replication"/>
    <property type="evidence" value="ECO:0007669"/>
    <property type="project" value="UniProtKB-KW"/>
</dbReference>
<dbReference type="PROSITE" id="PS51462">
    <property type="entry name" value="NUDIX"/>
    <property type="match status" value="1"/>
</dbReference>
<dbReference type="GO" id="GO:0006281">
    <property type="term" value="P:DNA repair"/>
    <property type="evidence" value="ECO:0007669"/>
    <property type="project" value="UniProtKB-KW"/>
</dbReference>
<feature type="binding site" evidence="18">
    <location>
        <position position="37"/>
    </location>
    <ligand>
        <name>Mg(2+)</name>
        <dbReference type="ChEBI" id="CHEBI:18420"/>
    </ligand>
</feature>
<dbReference type="AlphaFoldDB" id="A0A0C6FGT7"/>
<evidence type="ECO:0000256" key="12">
    <source>
        <dbReference type="ARBA" id="ARBA00038905"/>
    </source>
</evidence>
<proteinExistence type="inferred from homology"/>
<dbReference type="InterPro" id="IPR036206">
    <property type="entry name" value="ThiamineP_synth_sf"/>
</dbReference>
<dbReference type="Gene3D" id="3.90.79.10">
    <property type="entry name" value="Nucleoside Triphosphate Pyrophosphohydrolase"/>
    <property type="match status" value="1"/>
</dbReference>
<dbReference type="Proteomes" id="UP000433532">
    <property type="component" value="Unassembled WGS sequence"/>
</dbReference>
<dbReference type="InterPro" id="IPR029119">
    <property type="entry name" value="MutY_C"/>
</dbReference>
<dbReference type="InterPro" id="IPR000086">
    <property type="entry name" value="NUDIX_hydrolase_dom"/>
</dbReference>
<name>A0A0C6FGT7_PSEAI</name>
<evidence type="ECO:0000256" key="7">
    <source>
        <dbReference type="ARBA" id="ARBA00022801"/>
    </source>
</evidence>
<dbReference type="GO" id="GO:0035539">
    <property type="term" value="F:8-oxo-7,8-dihydrodeoxyguanosine triphosphate pyrophosphatase activity"/>
    <property type="evidence" value="ECO:0007669"/>
    <property type="project" value="UniProtKB-EC"/>
</dbReference>
<dbReference type="GO" id="GO:0009228">
    <property type="term" value="P:thiamine biosynthetic process"/>
    <property type="evidence" value="ECO:0007669"/>
    <property type="project" value="UniProtKB-KW"/>
</dbReference>
<dbReference type="InterPro" id="IPR015797">
    <property type="entry name" value="NUDIX_hydrolase-like_dom_sf"/>
</dbReference>
<dbReference type="RefSeq" id="WP_003110158.1">
    <property type="nucleotide sequence ID" value="NZ_AP014651.1"/>
</dbReference>
<evidence type="ECO:0000313" key="20">
    <source>
        <dbReference type="Proteomes" id="UP000433532"/>
    </source>
</evidence>
<comment type="cofactor">
    <cofactor evidence="1 18">
        <name>Mg(2+)</name>
        <dbReference type="ChEBI" id="CHEBI:18420"/>
    </cofactor>
</comment>
<comment type="catalytic activity">
    <reaction evidence="11">
        <text>8-oxo-GTP + H2O = 8-oxo-GMP + diphosphate + H(+)</text>
        <dbReference type="Rhea" id="RHEA:67616"/>
        <dbReference type="ChEBI" id="CHEBI:15377"/>
        <dbReference type="ChEBI" id="CHEBI:15378"/>
        <dbReference type="ChEBI" id="CHEBI:33019"/>
        <dbReference type="ChEBI" id="CHEBI:143553"/>
        <dbReference type="ChEBI" id="CHEBI:145694"/>
    </reaction>
</comment>
<keyword evidence="6" id="KW-0227">DNA damage</keyword>
<evidence type="ECO:0000256" key="2">
    <source>
        <dbReference type="ARBA" id="ARBA00005582"/>
    </source>
</evidence>
<dbReference type="Pfam" id="PF02581">
    <property type="entry name" value="TMP-TENI"/>
    <property type="match status" value="1"/>
</dbReference>
<evidence type="ECO:0000256" key="15">
    <source>
        <dbReference type="ARBA" id="ARBA00041979"/>
    </source>
</evidence>
<dbReference type="InterPro" id="IPR020476">
    <property type="entry name" value="Nudix_hydrolase"/>
</dbReference>
<keyword evidence="4" id="KW-0235">DNA replication</keyword>
<evidence type="ECO:0000256" key="5">
    <source>
        <dbReference type="ARBA" id="ARBA00022723"/>
    </source>
</evidence>
<dbReference type="PANTHER" id="PTHR47707:SF1">
    <property type="entry name" value="NUDIX HYDROLASE FAMILY PROTEIN"/>
    <property type="match status" value="1"/>
</dbReference>
<dbReference type="GO" id="GO:0044715">
    <property type="term" value="F:8-oxo-dGDP phosphatase activity"/>
    <property type="evidence" value="ECO:0007669"/>
    <property type="project" value="TreeGrafter"/>
</dbReference>
<dbReference type="EC" id="3.6.1.55" evidence="12"/>
<evidence type="ECO:0000256" key="16">
    <source>
        <dbReference type="ARBA" id="ARBA00042798"/>
    </source>
</evidence>
<keyword evidence="3" id="KW-0515">Mutator protein</keyword>
<evidence type="ECO:0000256" key="18">
    <source>
        <dbReference type="PIRSR" id="PIRSR603561-2"/>
    </source>
</evidence>